<proteinExistence type="predicted"/>
<organism evidence="1 2">
    <name type="scientific">Argiope bruennichi</name>
    <name type="common">Wasp spider</name>
    <name type="synonym">Aranea bruennichi</name>
    <dbReference type="NCBI Taxonomy" id="94029"/>
    <lineage>
        <taxon>Eukaryota</taxon>
        <taxon>Metazoa</taxon>
        <taxon>Ecdysozoa</taxon>
        <taxon>Arthropoda</taxon>
        <taxon>Chelicerata</taxon>
        <taxon>Arachnida</taxon>
        <taxon>Araneae</taxon>
        <taxon>Araneomorphae</taxon>
        <taxon>Entelegynae</taxon>
        <taxon>Araneoidea</taxon>
        <taxon>Araneidae</taxon>
        <taxon>Argiope</taxon>
    </lineage>
</organism>
<gene>
    <name evidence="1" type="ORF">HNY73_007718</name>
</gene>
<dbReference type="EMBL" id="JABXBU010000012">
    <property type="protein sequence ID" value="KAF8789808.1"/>
    <property type="molecule type" value="Genomic_DNA"/>
</dbReference>
<reference evidence="1" key="2">
    <citation type="submission" date="2020-06" db="EMBL/GenBank/DDBJ databases">
        <authorList>
            <person name="Sheffer M."/>
        </authorList>
    </citation>
    <scope>NUCLEOTIDE SEQUENCE</scope>
</reference>
<sequence>MSNPIDSQLKNLYRLSLEDISLRKVAVLLVSDPVKYMSSTTVVYRDGEERIKLNHELFKSIVAELCLAESMREPLVNLLNPIFMETYKWLKYHGEFLKSKHSSFDCLEYLKHLQWTHIGTVNYRKTAEAMIRDEMLDIDRRFKLACLYCLDEDIQNLWHKLSPLSKKRFYNKGRFPRCYLTEEIIIFWTCILKGRVDKLENLLARRVGNYSSIYQQAFEYFANSGYETATRYFFEKLTCEEKDASLVRTAKSVAGCVNPSFQPFNDVFCYLLSEMNTEQFQNVLENSSYAILRSFLDWPRLDAFPEVAQLALPYFGEDDYDQLHFFLSQKFKYVYNSAKLFRNLFLITPKVFRHSTYYLDDFFERKDTEMIKFMFRNMDPEETLELVLSRKALHNCYEQIREGKLDFVEFFIRESRLSKEDRERFLVALNFYAPSLFELDVGAHFTKLVIDIP</sequence>
<name>A0A8T0FHW0_ARGBR</name>
<evidence type="ECO:0000313" key="1">
    <source>
        <dbReference type="EMBL" id="KAF8789808.1"/>
    </source>
</evidence>
<comment type="caution">
    <text evidence="1">The sequence shown here is derived from an EMBL/GenBank/DDBJ whole genome shotgun (WGS) entry which is preliminary data.</text>
</comment>
<accession>A0A8T0FHW0</accession>
<reference evidence="1" key="1">
    <citation type="journal article" date="2020" name="bioRxiv">
        <title>Chromosome-level reference genome of the European wasp spider Argiope bruennichi: a resource for studies on range expansion and evolutionary adaptation.</title>
        <authorList>
            <person name="Sheffer M.M."/>
            <person name="Hoppe A."/>
            <person name="Krehenwinkel H."/>
            <person name="Uhl G."/>
            <person name="Kuss A.W."/>
            <person name="Jensen L."/>
            <person name="Jensen C."/>
            <person name="Gillespie R.G."/>
            <person name="Hoff K.J."/>
            <person name="Prost S."/>
        </authorList>
    </citation>
    <scope>NUCLEOTIDE SEQUENCE</scope>
</reference>
<dbReference type="Proteomes" id="UP000807504">
    <property type="component" value="Unassembled WGS sequence"/>
</dbReference>
<dbReference type="AlphaFoldDB" id="A0A8T0FHW0"/>
<protein>
    <submittedName>
        <fullName evidence="1">Uncharacterized protein</fullName>
    </submittedName>
</protein>
<keyword evidence="2" id="KW-1185">Reference proteome</keyword>
<evidence type="ECO:0000313" key="2">
    <source>
        <dbReference type="Proteomes" id="UP000807504"/>
    </source>
</evidence>